<sequence length="258" mass="31441">MNQHSYRYELITNKKGMFDKYIDMVYLITMEDSPRREHYMNQINKYIPHKNITIQHNKGFKNADKKLWKKNTISDLNDAYYHAFLNSLQNNYKNIIIFEDDFFFDDTINQYIVDDIGQFITNNPYHIYHLGSLFHISIPTFSSLVHLKSYFVLSSHCVIYNRDYAYYYIKNYEKGFTMQNDHRWSKLEILKYIYYKPLCFQLCENTENRQNWLFSENIIKILEYLKLDKTHSPGYTILNIVSYIVSFHVIFIFLYFYL</sequence>
<proteinExistence type="predicted"/>
<organism evidence="2">
    <name type="scientific">viral metagenome</name>
    <dbReference type="NCBI Taxonomy" id="1070528"/>
    <lineage>
        <taxon>unclassified sequences</taxon>
        <taxon>metagenomes</taxon>
        <taxon>organismal metagenomes</taxon>
    </lineage>
</organism>
<evidence type="ECO:0000313" key="2">
    <source>
        <dbReference type="EMBL" id="QHT84416.1"/>
    </source>
</evidence>
<accession>A0A6C0HW95</accession>
<keyword evidence="1" id="KW-0472">Membrane</keyword>
<reference evidence="2" key="1">
    <citation type="journal article" date="2020" name="Nature">
        <title>Giant virus diversity and host interactions through global metagenomics.</title>
        <authorList>
            <person name="Schulz F."/>
            <person name="Roux S."/>
            <person name="Paez-Espino D."/>
            <person name="Jungbluth S."/>
            <person name="Walsh D.A."/>
            <person name="Denef V.J."/>
            <person name="McMahon K.D."/>
            <person name="Konstantinidis K.T."/>
            <person name="Eloe-Fadrosh E.A."/>
            <person name="Kyrpides N.C."/>
            <person name="Woyke T."/>
        </authorList>
    </citation>
    <scope>NUCLEOTIDE SEQUENCE</scope>
    <source>
        <strain evidence="2">GVMAG-M-3300023184-177</strain>
    </source>
</reference>
<evidence type="ECO:0000256" key="1">
    <source>
        <dbReference type="SAM" id="Phobius"/>
    </source>
</evidence>
<dbReference type="AlphaFoldDB" id="A0A6C0HW95"/>
<dbReference type="EMBL" id="MN740017">
    <property type="protein sequence ID" value="QHT84416.1"/>
    <property type="molecule type" value="Genomic_DNA"/>
</dbReference>
<feature type="transmembrane region" description="Helical" evidence="1">
    <location>
        <begin position="235"/>
        <end position="257"/>
    </location>
</feature>
<keyword evidence="1" id="KW-1133">Transmembrane helix</keyword>
<name>A0A6C0HW95_9ZZZZ</name>
<keyword evidence="1" id="KW-0812">Transmembrane</keyword>
<protein>
    <submittedName>
        <fullName evidence="2">Uncharacterized protein</fullName>
    </submittedName>
</protein>